<sequence length="112" mass="12773">MPSLKTGKKLKPLQKKLIDSFPSLKVSKVGSKKLKKTNDLAQKKDILKNEIQSNEKVIDLSQFQQNFFPSVLEKSSCVDIDEQTHIGLSRLDRWNRAEKLGLCPPIEIKKLL</sequence>
<dbReference type="Proteomes" id="UP000663699">
    <property type="component" value="Chromosome 1"/>
</dbReference>
<proteinExistence type="predicted"/>
<dbReference type="GO" id="GO:0006260">
    <property type="term" value="P:DNA replication"/>
    <property type="evidence" value="ECO:0007669"/>
    <property type="project" value="InterPro"/>
</dbReference>
<evidence type="ECO:0000313" key="1">
    <source>
        <dbReference type="EMBL" id="QSL64262.1"/>
    </source>
</evidence>
<dbReference type="Pfam" id="PF04081">
    <property type="entry name" value="DNA_pol_delta_4"/>
    <property type="match status" value="1"/>
</dbReference>
<protein>
    <submittedName>
        <fullName evidence="1">Uncharacterized protein</fullName>
    </submittedName>
</protein>
<name>A0A899FW43_9ASCO</name>
<dbReference type="AlphaFoldDB" id="A0A899FW43"/>
<dbReference type="InterPro" id="IPR007218">
    <property type="entry name" value="DNA_pol_delta_4"/>
</dbReference>
<dbReference type="OrthoDB" id="337486at2759"/>
<gene>
    <name evidence="1" type="ORF">MERGE_000418</name>
</gene>
<reference evidence="1" key="1">
    <citation type="submission" date="2020-06" db="EMBL/GenBank/DDBJ databases">
        <title>Genomes of multiple members of Pneumocystis genus reveal paths to human pathogen Pneumocystis jirovecii.</title>
        <authorList>
            <person name="Cisse O.H."/>
            <person name="Ma L."/>
            <person name="Dekker J."/>
            <person name="Khil P."/>
            <person name="Jo J."/>
            <person name="Brenchley J."/>
            <person name="Blair R."/>
            <person name="Pahar B."/>
            <person name="Chabe M."/>
            <person name="Van Rompay K.A."/>
            <person name="Keesler R."/>
            <person name="Sukura A."/>
            <person name="Hirsch V."/>
            <person name="Kutty G."/>
            <person name="Liu Y."/>
            <person name="Peng L."/>
            <person name="Chen J."/>
            <person name="Song J."/>
            <person name="Weissenbacher-Lang C."/>
            <person name="Xu J."/>
            <person name="Upham N.S."/>
            <person name="Stajich J.E."/>
            <person name="Cuomo C.A."/>
            <person name="Cushion M.T."/>
            <person name="Kovacs J.A."/>
        </authorList>
    </citation>
    <scope>NUCLEOTIDE SEQUENCE</scope>
    <source>
        <strain evidence="1">2A</strain>
    </source>
</reference>
<dbReference type="GO" id="GO:0000731">
    <property type="term" value="P:DNA synthesis involved in DNA repair"/>
    <property type="evidence" value="ECO:0007669"/>
    <property type="project" value="InterPro"/>
</dbReference>
<accession>A0A899FW43</accession>
<keyword evidence="2" id="KW-1185">Reference proteome</keyword>
<organism evidence="1 2">
    <name type="scientific">Pneumocystis wakefieldiae</name>
    <dbReference type="NCBI Taxonomy" id="38082"/>
    <lineage>
        <taxon>Eukaryota</taxon>
        <taxon>Fungi</taxon>
        <taxon>Dikarya</taxon>
        <taxon>Ascomycota</taxon>
        <taxon>Taphrinomycotina</taxon>
        <taxon>Pneumocystomycetes</taxon>
        <taxon>Pneumocystaceae</taxon>
        <taxon>Pneumocystis</taxon>
    </lineage>
</organism>
<evidence type="ECO:0000313" key="2">
    <source>
        <dbReference type="Proteomes" id="UP000663699"/>
    </source>
</evidence>
<dbReference type="EMBL" id="CP054532">
    <property type="protein sequence ID" value="QSL64262.1"/>
    <property type="molecule type" value="Genomic_DNA"/>
</dbReference>